<dbReference type="EMBL" id="CP033169">
    <property type="protein sequence ID" value="AYO29824.1"/>
    <property type="molecule type" value="Genomic_DNA"/>
</dbReference>
<dbReference type="KEGG" id="bacg:D2962_03645"/>
<organism evidence="1 2">
    <name type="scientific">Biomaibacter acetigenes</name>
    <dbReference type="NCBI Taxonomy" id="2316383"/>
    <lineage>
        <taxon>Bacteria</taxon>
        <taxon>Bacillati</taxon>
        <taxon>Bacillota</taxon>
        <taxon>Clostridia</taxon>
        <taxon>Thermosediminibacterales</taxon>
        <taxon>Tepidanaerobacteraceae</taxon>
        <taxon>Biomaibacter</taxon>
    </lineage>
</organism>
<dbReference type="AlphaFoldDB" id="A0A3G2R2W2"/>
<proteinExistence type="predicted"/>
<gene>
    <name evidence="1" type="ORF">D2962_03645</name>
</gene>
<name>A0A3G2R2W2_9FIRM</name>
<evidence type="ECO:0000313" key="1">
    <source>
        <dbReference type="EMBL" id="AYO29824.1"/>
    </source>
</evidence>
<evidence type="ECO:0000313" key="2">
    <source>
        <dbReference type="Proteomes" id="UP000280960"/>
    </source>
</evidence>
<keyword evidence="2" id="KW-1185">Reference proteome</keyword>
<sequence>MTCQYYVENFNYRKTAAIPVFNLLINGGEIFACLKLYLFYTLYYQYVSFIDVYSLTIPTKLLKIKKIYNHNISRSFVSS</sequence>
<protein>
    <submittedName>
        <fullName evidence="1">Uncharacterized protein</fullName>
    </submittedName>
</protein>
<reference evidence="1 2" key="1">
    <citation type="submission" date="2018-10" db="EMBL/GenBank/DDBJ databases">
        <authorList>
            <person name="Zhang X."/>
        </authorList>
    </citation>
    <scope>NUCLEOTIDE SEQUENCE [LARGE SCALE GENOMIC DNA]</scope>
    <source>
        <strain evidence="1 2">SK-G1</strain>
    </source>
</reference>
<dbReference type="Proteomes" id="UP000280960">
    <property type="component" value="Chromosome"/>
</dbReference>
<accession>A0A3G2R2W2</accession>